<dbReference type="PANTHER" id="PTHR33154">
    <property type="entry name" value="TRANSCRIPTIONAL REGULATOR, ARSR FAMILY"/>
    <property type="match status" value="1"/>
</dbReference>
<dbReference type="InterPro" id="IPR011991">
    <property type="entry name" value="ArsR-like_HTH"/>
</dbReference>
<dbReference type="SUPFAM" id="SSF46785">
    <property type="entry name" value="Winged helix' DNA-binding domain"/>
    <property type="match status" value="1"/>
</dbReference>
<organism evidence="5 6">
    <name type="scientific">Nocardioides bizhenqiangii</name>
    <dbReference type="NCBI Taxonomy" id="3095076"/>
    <lineage>
        <taxon>Bacteria</taxon>
        <taxon>Bacillati</taxon>
        <taxon>Actinomycetota</taxon>
        <taxon>Actinomycetes</taxon>
        <taxon>Propionibacteriales</taxon>
        <taxon>Nocardioidaceae</taxon>
        <taxon>Nocardioides</taxon>
    </lineage>
</organism>
<evidence type="ECO:0000256" key="3">
    <source>
        <dbReference type="ARBA" id="ARBA00023163"/>
    </source>
</evidence>
<feature type="domain" description="HTH arsR-type" evidence="4">
    <location>
        <begin position="11"/>
        <end position="105"/>
    </location>
</feature>
<dbReference type="InterPro" id="IPR036388">
    <property type="entry name" value="WH-like_DNA-bd_sf"/>
</dbReference>
<protein>
    <submittedName>
        <fullName evidence="5">Helix-turn-helix domain-containing protein</fullName>
    </submittedName>
</protein>
<evidence type="ECO:0000259" key="4">
    <source>
        <dbReference type="SMART" id="SM00418"/>
    </source>
</evidence>
<dbReference type="Pfam" id="PF12840">
    <property type="entry name" value="HTH_20"/>
    <property type="match status" value="1"/>
</dbReference>
<keyword evidence="2" id="KW-0238">DNA-binding</keyword>
<dbReference type="Proteomes" id="UP001327225">
    <property type="component" value="Chromosome"/>
</dbReference>
<dbReference type="CDD" id="cd00090">
    <property type="entry name" value="HTH_ARSR"/>
    <property type="match status" value="1"/>
</dbReference>
<reference evidence="6" key="1">
    <citation type="submission" date="2023-12" db="EMBL/GenBank/DDBJ databases">
        <title>Novel species in genus Nocardioides.</title>
        <authorList>
            <person name="Zhou H."/>
        </authorList>
    </citation>
    <scope>NUCLEOTIDE SEQUENCE [LARGE SCALE GENOMIC DNA]</scope>
    <source>
        <strain evidence="6">HM61</strain>
    </source>
</reference>
<keyword evidence="1" id="KW-0805">Transcription regulation</keyword>
<evidence type="ECO:0000313" key="5">
    <source>
        <dbReference type="EMBL" id="WQQ26605.1"/>
    </source>
</evidence>
<proteinExistence type="predicted"/>
<evidence type="ECO:0000313" key="6">
    <source>
        <dbReference type="Proteomes" id="UP001327225"/>
    </source>
</evidence>
<sequence>MDLTTITPTPAMLRALAHPVRLRMLGLLRIDGPATATTLATRLGLNSGATSYHLRQLAQHGFVVEDTERGNGRDRWWRAAHRSTQTDEPDPADREAQETLDAYLQAVVTVYTERLQRAVEELPLLPQEWRKSVTFSDWLVRLSPGKARAVTEALAEIAAAAEDEDTEDAVDFVLQISAFPQPGRLGGEE</sequence>
<dbReference type="InterPro" id="IPR001845">
    <property type="entry name" value="HTH_ArsR_DNA-bd_dom"/>
</dbReference>
<dbReference type="Gene3D" id="1.10.10.10">
    <property type="entry name" value="Winged helix-like DNA-binding domain superfamily/Winged helix DNA-binding domain"/>
    <property type="match status" value="1"/>
</dbReference>
<accession>A0ABZ0ZQL8</accession>
<keyword evidence="6" id="KW-1185">Reference proteome</keyword>
<name>A0ABZ0ZQL8_9ACTN</name>
<dbReference type="PANTHER" id="PTHR33154:SF15">
    <property type="entry name" value="REGULATORY PROTEIN ARSR"/>
    <property type="match status" value="1"/>
</dbReference>
<dbReference type="RefSeq" id="WP_322937475.1">
    <property type="nucleotide sequence ID" value="NZ_CP141059.1"/>
</dbReference>
<gene>
    <name evidence="5" type="ORF">SHK19_21950</name>
</gene>
<evidence type="ECO:0000256" key="1">
    <source>
        <dbReference type="ARBA" id="ARBA00023015"/>
    </source>
</evidence>
<dbReference type="InterPro" id="IPR036390">
    <property type="entry name" value="WH_DNA-bd_sf"/>
</dbReference>
<evidence type="ECO:0000256" key="2">
    <source>
        <dbReference type="ARBA" id="ARBA00023125"/>
    </source>
</evidence>
<keyword evidence="3" id="KW-0804">Transcription</keyword>
<dbReference type="EMBL" id="CP141059">
    <property type="protein sequence ID" value="WQQ26605.1"/>
    <property type="molecule type" value="Genomic_DNA"/>
</dbReference>
<dbReference type="SMART" id="SM00418">
    <property type="entry name" value="HTH_ARSR"/>
    <property type="match status" value="1"/>
</dbReference>
<dbReference type="InterPro" id="IPR051081">
    <property type="entry name" value="HTH_MetalResp_TranReg"/>
</dbReference>